<keyword evidence="1" id="KW-1133">Transmembrane helix</keyword>
<dbReference type="Proteomes" id="UP000268162">
    <property type="component" value="Unassembled WGS sequence"/>
</dbReference>
<sequence length="152" mass="16502">MYNGTAIRTTATTVANFSRSATKAIIYYQVTDDIPRQTSLQLATVPWVSIKYSAAQRLLRSMHDFEAQKSLAQVDSPGDSLLSALYLRLRILDESGYPASPSSISKIGTSSMKIILGSVAGCVALVILFAYQPRQFELKGFSGGTGLSMHVF</sequence>
<keyword evidence="3" id="KW-1185">Reference proteome</keyword>
<evidence type="ECO:0000256" key="1">
    <source>
        <dbReference type="SAM" id="Phobius"/>
    </source>
</evidence>
<evidence type="ECO:0000313" key="3">
    <source>
        <dbReference type="Proteomes" id="UP000268162"/>
    </source>
</evidence>
<feature type="transmembrane region" description="Helical" evidence="1">
    <location>
        <begin position="114"/>
        <end position="131"/>
    </location>
</feature>
<reference evidence="3" key="1">
    <citation type="journal article" date="2018" name="Nat. Microbiol.">
        <title>Leveraging single-cell genomics to expand the fungal tree of life.</title>
        <authorList>
            <person name="Ahrendt S.R."/>
            <person name="Quandt C.A."/>
            <person name="Ciobanu D."/>
            <person name="Clum A."/>
            <person name="Salamov A."/>
            <person name="Andreopoulos B."/>
            <person name="Cheng J.F."/>
            <person name="Woyke T."/>
            <person name="Pelin A."/>
            <person name="Henrissat B."/>
            <person name="Reynolds N.K."/>
            <person name="Benny G.L."/>
            <person name="Smith M.E."/>
            <person name="James T.Y."/>
            <person name="Grigoriev I.V."/>
        </authorList>
    </citation>
    <scope>NUCLEOTIDE SEQUENCE [LARGE SCALE GENOMIC DNA]</scope>
    <source>
        <strain evidence="3">RSA 468</strain>
    </source>
</reference>
<gene>
    <name evidence="2" type="ORF">BJ085DRAFT_38208</name>
</gene>
<dbReference type="AlphaFoldDB" id="A0A4P9ZZP7"/>
<name>A0A4P9ZZP7_9FUNG</name>
<protein>
    <submittedName>
        <fullName evidence="2">Uncharacterized protein</fullName>
    </submittedName>
</protein>
<keyword evidence="1" id="KW-0472">Membrane</keyword>
<evidence type="ECO:0000313" key="2">
    <source>
        <dbReference type="EMBL" id="RKP38918.1"/>
    </source>
</evidence>
<accession>A0A4P9ZZP7</accession>
<keyword evidence="1" id="KW-0812">Transmembrane</keyword>
<proteinExistence type="predicted"/>
<organism evidence="2 3">
    <name type="scientific">Dimargaris cristalligena</name>
    <dbReference type="NCBI Taxonomy" id="215637"/>
    <lineage>
        <taxon>Eukaryota</taxon>
        <taxon>Fungi</taxon>
        <taxon>Fungi incertae sedis</taxon>
        <taxon>Zoopagomycota</taxon>
        <taxon>Kickxellomycotina</taxon>
        <taxon>Dimargaritomycetes</taxon>
        <taxon>Dimargaritales</taxon>
        <taxon>Dimargaritaceae</taxon>
        <taxon>Dimargaris</taxon>
    </lineage>
</organism>
<dbReference type="EMBL" id="ML002317">
    <property type="protein sequence ID" value="RKP38918.1"/>
    <property type="molecule type" value="Genomic_DNA"/>
</dbReference>